<evidence type="ECO:0000313" key="1">
    <source>
        <dbReference type="EMBL" id="AZQ09391.1"/>
    </source>
</evidence>
<dbReference type="EMBL" id="CP020373">
    <property type="protein sequence ID" value="AZQ09391.1"/>
    <property type="molecule type" value="Genomic_DNA"/>
</dbReference>
<organism evidence="1 2">
    <name type="scientific">Shewanella khirikhana</name>
    <dbReference type="NCBI Taxonomy" id="1965282"/>
    <lineage>
        <taxon>Bacteria</taxon>
        <taxon>Pseudomonadati</taxon>
        <taxon>Pseudomonadota</taxon>
        <taxon>Gammaproteobacteria</taxon>
        <taxon>Alteromonadales</taxon>
        <taxon>Shewanellaceae</taxon>
        <taxon>Shewanella</taxon>
    </lineage>
</organism>
<reference evidence="2" key="1">
    <citation type="submission" date="2017-03" db="EMBL/GenBank/DDBJ databases">
        <title>Full genome sequence of a non-lethal Shewanella isolate that potentiates virulence of Vibio parahaemolyticus causing acute hepatopancreatic necrosis disease (AHPND) in shrimp.</title>
        <authorList>
            <person name="Prachumwat A."/>
            <person name="Sritunyalucksana K."/>
        </authorList>
    </citation>
    <scope>NUCLEOTIDE SEQUENCE [LARGE SCALE GENOMIC DNA]</scope>
    <source>
        <strain evidence="2">TH2012</strain>
    </source>
</reference>
<name>A0ABN5TQG9_9GAMM</name>
<evidence type="ECO:0000313" key="2">
    <source>
        <dbReference type="Proteomes" id="UP000278437"/>
    </source>
</evidence>
<dbReference type="Proteomes" id="UP000278437">
    <property type="component" value="Chromosome"/>
</dbReference>
<gene>
    <name evidence="1" type="ORF">STH12_00239</name>
</gene>
<keyword evidence="2" id="KW-1185">Reference proteome</keyword>
<sequence>MVARKIAHFNVIKAPLESFTLDVSNSGIMPLPKKLMQLYPNATRMVRIKYKYEVKSVGTYSCNWFESEGNWYFYEI</sequence>
<accession>A0ABN5TQG9</accession>
<proteinExistence type="predicted"/>
<protein>
    <submittedName>
        <fullName evidence="1">Uncharacterized protein</fullName>
    </submittedName>
</protein>